<feature type="transmembrane region" description="Helical" evidence="2">
    <location>
        <begin position="146"/>
        <end position="169"/>
    </location>
</feature>
<dbReference type="AlphaFoldDB" id="A0A9P3PIF1"/>
<comment type="similarity">
    <text evidence="1">Belongs to the caleosin family.</text>
</comment>
<keyword evidence="2" id="KW-1133">Transmembrane helix</keyword>
<feature type="transmembrane region" description="Helical" evidence="2">
    <location>
        <begin position="241"/>
        <end position="261"/>
    </location>
</feature>
<dbReference type="Proteomes" id="UP001063166">
    <property type="component" value="Unassembled WGS sequence"/>
</dbReference>
<name>A0A9P3PIF1_LYOSH</name>
<organism evidence="3 4">
    <name type="scientific">Lyophyllum shimeji</name>
    <name type="common">Hon-shimeji</name>
    <name type="synonym">Tricholoma shimeji</name>
    <dbReference type="NCBI Taxonomy" id="47721"/>
    <lineage>
        <taxon>Eukaryota</taxon>
        <taxon>Fungi</taxon>
        <taxon>Dikarya</taxon>
        <taxon>Basidiomycota</taxon>
        <taxon>Agaricomycotina</taxon>
        <taxon>Agaricomycetes</taxon>
        <taxon>Agaricomycetidae</taxon>
        <taxon>Agaricales</taxon>
        <taxon>Tricholomatineae</taxon>
        <taxon>Lyophyllaceae</taxon>
        <taxon>Lyophyllum</taxon>
    </lineage>
</organism>
<evidence type="ECO:0000256" key="2">
    <source>
        <dbReference type="SAM" id="Phobius"/>
    </source>
</evidence>
<dbReference type="GO" id="GO:0004497">
    <property type="term" value="F:monooxygenase activity"/>
    <property type="evidence" value="ECO:0007669"/>
    <property type="project" value="TreeGrafter"/>
</dbReference>
<dbReference type="PANTHER" id="PTHR31495:SF0">
    <property type="entry name" value="BINDING PROTEIN CALEOSIN, PUTATIVE (AFU_ORTHOLOGUE AFUA_5G13750)-RELATED"/>
    <property type="match status" value="1"/>
</dbReference>
<evidence type="ECO:0000256" key="1">
    <source>
        <dbReference type="ARBA" id="ARBA00006765"/>
    </source>
</evidence>
<dbReference type="Pfam" id="PF05042">
    <property type="entry name" value="Caleosin"/>
    <property type="match status" value="1"/>
</dbReference>
<keyword evidence="4" id="KW-1185">Reference proteome</keyword>
<keyword evidence="2" id="KW-0812">Transmembrane</keyword>
<sequence length="292" mass="33187">MPVSARSSSTDSPRSLHCNATYYPTCLPPRPRKASHMLYLYLLLRLSKPPTIWMTSSSYPLKGRPTLPPAMNNFSSVYHIPPHVNRINSMTLPKHGRSGPPPSAYRNGYRTRKRDDTALQSHVAFFDADGDGIIWPSDTYAGFRDLGFGIFFSALALLLIHGSLSWITFGTLLPDPYFRLKVKNMHRAKHGSDTESYTSTGAFDEDRFNEMFDRYSSPPHTHLSFSEGLAMLHGNRNVFDFFGWGTAAFEWLTTYLLLWPADGKMKREDIRALYDGSLFYKISGRLGTRRQN</sequence>
<dbReference type="InterPro" id="IPR007736">
    <property type="entry name" value="Caleosin-related"/>
</dbReference>
<keyword evidence="2" id="KW-0472">Membrane</keyword>
<accession>A0A9P3PIF1</accession>
<dbReference type="PANTHER" id="PTHR31495">
    <property type="entry name" value="PEROXYGENASE 3-RELATED"/>
    <property type="match status" value="1"/>
</dbReference>
<proteinExistence type="inferred from homology"/>
<comment type="caution">
    <text evidence="3">The sequence shown here is derived from an EMBL/GenBank/DDBJ whole genome shotgun (WGS) entry which is preliminary data.</text>
</comment>
<dbReference type="OrthoDB" id="640742at2759"/>
<evidence type="ECO:0000313" key="4">
    <source>
        <dbReference type="Proteomes" id="UP001063166"/>
    </source>
</evidence>
<evidence type="ECO:0000313" key="3">
    <source>
        <dbReference type="EMBL" id="GLB36757.1"/>
    </source>
</evidence>
<protein>
    <submittedName>
        <fullName evidence="3">Caleosin related protein</fullName>
    </submittedName>
</protein>
<gene>
    <name evidence="3" type="ORF">LshimejAT787_0310440</name>
</gene>
<dbReference type="EMBL" id="BRPK01000003">
    <property type="protein sequence ID" value="GLB36757.1"/>
    <property type="molecule type" value="Genomic_DNA"/>
</dbReference>
<reference evidence="3" key="1">
    <citation type="submission" date="2022-07" db="EMBL/GenBank/DDBJ databases">
        <title>The genome of Lyophyllum shimeji provides insight into the initial evolution of ectomycorrhizal fungal genome.</title>
        <authorList>
            <person name="Kobayashi Y."/>
            <person name="Shibata T."/>
            <person name="Hirakawa H."/>
            <person name="Shigenobu S."/>
            <person name="Nishiyama T."/>
            <person name="Yamada A."/>
            <person name="Hasebe M."/>
            <person name="Kawaguchi M."/>
        </authorList>
    </citation>
    <scope>NUCLEOTIDE SEQUENCE</scope>
    <source>
        <strain evidence="3">AT787</strain>
    </source>
</reference>
<dbReference type="GO" id="GO:0005509">
    <property type="term" value="F:calcium ion binding"/>
    <property type="evidence" value="ECO:0007669"/>
    <property type="project" value="TreeGrafter"/>
</dbReference>